<comment type="caution">
    <text evidence="2">The sequence shown here is derived from an EMBL/GenBank/DDBJ whole genome shotgun (WGS) entry which is preliminary data.</text>
</comment>
<gene>
    <name evidence="2" type="ORF">PHMEG_00033493</name>
</gene>
<feature type="region of interest" description="Disordered" evidence="1">
    <location>
        <begin position="1"/>
        <end position="22"/>
    </location>
</feature>
<dbReference type="Proteomes" id="UP000198211">
    <property type="component" value="Unassembled WGS sequence"/>
</dbReference>
<dbReference type="OrthoDB" id="123822at2759"/>
<evidence type="ECO:0000256" key="1">
    <source>
        <dbReference type="SAM" id="MobiDB-lite"/>
    </source>
</evidence>
<feature type="non-terminal residue" evidence="2">
    <location>
        <position position="490"/>
    </location>
</feature>
<dbReference type="InterPro" id="IPR021109">
    <property type="entry name" value="Peptidase_aspartic_dom_sf"/>
</dbReference>
<evidence type="ECO:0000313" key="3">
    <source>
        <dbReference type="Proteomes" id="UP000198211"/>
    </source>
</evidence>
<reference evidence="3" key="1">
    <citation type="submission" date="2017-03" db="EMBL/GenBank/DDBJ databases">
        <title>Phytopthora megakarya and P. palmivora, two closely related causual agents of cacao black pod achieved similar genome size and gene model numbers by different mechanisms.</title>
        <authorList>
            <person name="Ali S."/>
            <person name="Shao J."/>
            <person name="Larry D.J."/>
            <person name="Kronmiller B."/>
            <person name="Shen D."/>
            <person name="Strem M.D."/>
            <person name="Melnick R.L."/>
            <person name="Guiltinan M.J."/>
            <person name="Tyler B.M."/>
            <person name="Meinhardt L.W."/>
            <person name="Bailey B.A."/>
        </authorList>
    </citation>
    <scope>NUCLEOTIDE SEQUENCE [LARGE SCALE GENOMIC DNA]</scope>
    <source>
        <strain evidence="3">zdho120</strain>
    </source>
</reference>
<feature type="region of interest" description="Disordered" evidence="1">
    <location>
        <begin position="224"/>
        <end position="302"/>
    </location>
</feature>
<dbReference type="EMBL" id="NBNE01011852">
    <property type="protein sequence ID" value="OWY96281.1"/>
    <property type="molecule type" value="Genomic_DNA"/>
</dbReference>
<evidence type="ECO:0008006" key="4">
    <source>
        <dbReference type="Google" id="ProtNLM"/>
    </source>
</evidence>
<accession>A0A225UTP4</accession>
<name>A0A225UTP4_9STRA</name>
<keyword evidence="3" id="KW-1185">Reference proteome</keyword>
<evidence type="ECO:0000313" key="2">
    <source>
        <dbReference type="EMBL" id="OWY96281.1"/>
    </source>
</evidence>
<proteinExistence type="predicted"/>
<organism evidence="2 3">
    <name type="scientific">Phytophthora megakarya</name>
    <dbReference type="NCBI Taxonomy" id="4795"/>
    <lineage>
        <taxon>Eukaryota</taxon>
        <taxon>Sar</taxon>
        <taxon>Stramenopiles</taxon>
        <taxon>Oomycota</taxon>
        <taxon>Peronosporomycetes</taxon>
        <taxon>Peronosporales</taxon>
        <taxon>Peronosporaceae</taxon>
        <taxon>Phytophthora</taxon>
    </lineage>
</organism>
<protein>
    <recommendedName>
        <fullName evidence="4">Peptidase A2 domain-containing protein</fullName>
    </recommendedName>
</protein>
<dbReference type="Gene3D" id="2.40.70.10">
    <property type="entry name" value="Acid Proteases"/>
    <property type="match status" value="1"/>
</dbReference>
<feature type="compositionally biased region" description="Polar residues" evidence="1">
    <location>
        <begin position="285"/>
        <end position="295"/>
    </location>
</feature>
<sequence length="490" mass="54842">MRTRSGTLPRSEEQAAPTDNCDFTVNVPVTSSSITPPKVTSVSHACLVKWKRERREYEDTIKARCATTGEDITKALVPVKNAFDHDLLSTLCKYDWGTTVEEVTEERIVSELNAIIRNVKNDTITDIDAIFASEMKMNMQESDVKARIIQYFQRCEEIIMEHGLQQTFATGDGVKEKCKILKKHLQPAALKEEIEVHQRFHGKDSKFCDVALYKLVKEKALEQEKAYRSTTARKKRQQPLQPARSGDSNGRTPKDSARKVRKTDKVGGNQQSNKKAATTAAPEDTSWSSKDNTAGKSKRKPMTGCFHCGGDHWLSECTDIGEAEKEAILAAKASKRKGEAKKYRMKRIEYTSTTDSTRLQQKVLVDGVLELPYCADTGSDWNIIPTKFATELKELRHEVEVFELPEPIEARTVGGTMVTATHAVNVQLTLHTAAGPVRCQDTKRCLVIDDEDEFIVGRSLLAELGIDVDRQLELLAARNTDGNDDPIQEP</sequence>
<dbReference type="AlphaFoldDB" id="A0A225UTP4"/>